<evidence type="ECO:0000259" key="2">
    <source>
        <dbReference type="PROSITE" id="PS50097"/>
    </source>
</evidence>
<dbReference type="EMBL" id="MU151062">
    <property type="protein sequence ID" value="KAF9453368.1"/>
    <property type="molecule type" value="Genomic_DNA"/>
</dbReference>
<reference evidence="3" key="1">
    <citation type="submission" date="2020-11" db="EMBL/GenBank/DDBJ databases">
        <authorList>
            <consortium name="DOE Joint Genome Institute"/>
            <person name="Ahrendt S."/>
            <person name="Riley R."/>
            <person name="Andreopoulos W."/>
            <person name="Labutti K."/>
            <person name="Pangilinan J."/>
            <person name="Ruiz-Duenas F.J."/>
            <person name="Barrasa J.M."/>
            <person name="Sanchez-Garcia M."/>
            <person name="Camarero S."/>
            <person name="Miyauchi S."/>
            <person name="Serrano A."/>
            <person name="Linde D."/>
            <person name="Babiker R."/>
            <person name="Drula E."/>
            <person name="Ayuso-Fernandez I."/>
            <person name="Pacheco R."/>
            <person name="Padilla G."/>
            <person name="Ferreira P."/>
            <person name="Barriuso J."/>
            <person name="Kellner H."/>
            <person name="Castanera R."/>
            <person name="Alfaro M."/>
            <person name="Ramirez L."/>
            <person name="Pisabarro A.G."/>
            <person name="Kuo A."/>
            <person name="Tritt A."/>
            <person name="Lipzen A."/>
            <person name="He G."/>
            <person name="Yan M."/>
            <person name="Ng V."/>
            <person name="Cullen D."/>
            <person name="Martin F."/>
            <person name="Rosso M.-N."/>
            <person name="Henrissat B."/>
            <person name="Hibbett D."/>
            <person name="Martinez A.T."/>
            <person name="Grigoriev I.V."/>
        </authorList>
    </citation>
    <scope>NUCLEOTIDE SEQUENCE</scope>
    <source>
        <strain evidence="3">MF-IS2</strain>
    </source>
</reference>
<dbReference type="OrthoDB" id="3223751at2759"/>
<dbReference type="AlphaFoldDB" id="A0A9P6C9Q6"/>
<dbReference type="Gene3D" id="3.30.710.10">
    <property type="entry name" value="Potassium Channel Kv1.1, Chain A"/>
    <property type="match status" value="1"/>
</dbReference>
<accession>A0A9P6C9Q6</accession>
<evidence type="ECO:0000313" key="4">
    <source>
        <dbReference type="Proteomes" id="UP000807342"/>
    </source>
</evidence>
<gene>
    <name evidence="3" type="ORF">P691DRAFT_755627</name>
</gene>
<dbReference type="InterPro" id="IPR000210">
    <property type="entry name" value="BTB/POZ_dom"/>
</dbReference>
<evidence type="ECO:0000256" key="1">
    <source>
        <dbReference type="SAM" id="MobiDB-lite"/>
    </source>
</evidence>
<dbReference type="CDD" id="cd18186">
    <property type="entry name" value="BTB_POZ_ZBTB_KLHL-like"/>
    <property type="match status" value="1"/>
</dbReference>
<dbReference type="SMART" id="SM00225">
    <property type="entry name" value="BTB"/>
    <property type="match status" value="1"/>
</dbReference>
<keyword evidence="4" id="KW-1185">Reference proteome</keyword>
<feature type="region of interest" description="Disordered" evidence="1">
    <location>
        <begin position="1"/>
        <end position="22"/>
    </location>
</feature>
<proteinExistence type="predicted"/>
<feature type="domain" description="BTB" evidence="2">
    <location>
        <begin position="38"/>
        <end position="102"/>
    </location>
</feature>
<dbReference type="SUPFAM" id="SSF54695">
    <property type="entry name" value="POZ domain"/>
    <property type="match status" value="1"/>
</dbReference>
<dbReference type="PROSITE" id="PS50097">
    <property type="entry name" value="BTB"/>
    <property type="match status" value="1"/>
</dbReference>
<comment type="caution">
    <text evidence="3">The sequence shown here is derived from an EMBL/GenBank/DDBJ whole genome shotgun (WGS) entry which is preliminary data.</text>
</comment>
<organism evidence="3 4">
    <name type="scientific">Macrolepiota fuliginosa MF-IS2</name>
    <dbReference type="NCBI Taxonomy" id="1400762"/>
    <lineage>
        <taxon>Eukaryota</taxon>
        <taxon>Fungi</taxon>
        <taxon>Dikarya</taxon>
        <taxon>Basidiomycota</taxon>
        <taxon>Agaricomycotina</taxon>
        <taxon>Agaricomycetes</taxon>
        <taxon>Agaricomycetidae</taxon>
        <taxon>Agaricales</taxon>
        <taxon>Agaricineae</taxon>
        <taxon>Agaricaceae</taxon>
        <taxon>Macrolepiota</taxon>
    </lineage>
</organism>
<dbReference type="InterPro" id="IPR011333">
    <property type="entry name" value="SKP1/BTB/POZ_sf"/>
</dbReference>
<name>A0A9P6C9Q6_9AGAR</name>
<dbReference type="Pfam" id="PF00651">
    <property type="entry name" value="BTB"/>
    <property type="match status" value="1"/>
</dbReference>
<dbReference type="Proteomes" id="UP000807342">
    <property type="component" value="Unassembled WGS sequence"/>
</dbReference>
<sequence length="249" mass="28538">MSPTADLAKEEENDVPGVSEDSSKPVVYNHSFYFKDDPMAIFLVENQLFRVHRHYFIGGSEIFRDMFSIPRAVATEGACDEQIPLPEVTVEEFETLLNFFYSLPQANDEGTVSLPDAQKKRETNLRLLSISHRFLFDGIFKIRLGDKYGLQTWLCSAYEELLDRLESLKEEEAHALGMSRITRFIRAKDDMHHERLRIANANCQNQSGRAAYAEMYLVSRGLTPLNYQLSPSETPVPTQTVARKYFLEA</sequence>
<protein>
    <recommendedName>
        <fullName evidence="2">BTB domain-containing protein</fullName>
    </recommendedName>
</protein>
<evidence type="ECO:0000313" key="3">
    <source>
        <dbReference type="EMBL" id="KAF9453368.1"/>
    </source>
</evidence>